<dbReference type="PANTHER" id="PTHR33973:SF4">
    <property type="entry name" value="OS07G0153300 PROTEIN"/>
    <property type="match status" value="1"/>
</dbReference>
<dbReference type="EMBL" id="JADBDY010000001">
    <property type="protein sequence ID" value="MBE1459020.1"/>
    <property type="molecule type" value="Genomic_DNA"/>
</dbReference>
<evidence type="ECO:0000313" key="2">
    <source>
        <dbReference type="EMBL" id="MBE1459020.1"/>
    </source>
</evidence>
<dbReference type="PANTHER" id="PTHR33973">
    <property type="entry name" value="OS07G0153300 PROTEIN"/>
    <property type="match status" value="1"/>
</dbReference>
<keyword evidence="3" id="KW-1185">Reference proteome</keyword>
<comment type="caution">
    <text evidence="2">The sequence shown here is derived from an EMBL/GenBank/DDBJ whole genome shotgun (WGS) entry which is preliminary data.</text>
</comment>
<evidence type="ECO:0000256" key="1">
    <source>
        <dbReference type="SAM" id="MobiDB-lite"/>
    </source>
</evidence>
<feature type="region of interest" description="Disordered" evidence="1">
    <location>
        <begin position="249"/>
        <end position="270"/>
    </location>
</feature>
<dbReference type="InterPro" id="IPR010775">
    <property type="entry name" value="DUF1365"/>
</dbReference>
<sequence>MTTARERGTAARAAPSVPVTPALYEATVRHVRVEPLRHAFAHRTHYWLIDLDHPPRLPWPLRFLAGFHPADHGDGRAATLRSDLDAYLRAHGVTPHGGRILMLAHPRVLGYVFNPLTVYWCHHPDGSPLAVVAEVHNTYGGRHRYLLHPDERGRAAVAKALYVSPFNAVDGHYRLSLPEPGERLALTVALHRGGRPPFTASVHGRRRPATAARLLGLSLRQPLAPLVNAVRIRVHGVWLYLRGLPVRARPGPSPCPGGPPARSGPSTDGS</sequence>
<gene>
    <name evidence="2" type="ORF">H4W79_003234</name>
</gene>
<accession>A0ABR9HJ23</accession>
<dbReference type="Proteomes" id="UP000598217">
    <property type="component" value="Unassembled WGS sequence"/>
</dbReference>
<name>A0ABR9HJ23_9ACTN</name>
<dbReference type="RefSeq" id="WP_229826242.1">
    <property type="nucleotide sequence ID" value="NZ_BMXJ01000005.1"/>
</dbReference>
<dbReference type="Pfam" id="PF07103">
    <property type="entry name" value="DUF1365"/>
    <property type="match status" value="1"/>
</dbReference>
<reference evidence="2 3" key="1">
    <citation type="submission" date="2020-10" db="EMBL/GenBank/DDBJ databases">
        <title>Sequencing the genomes of 1000 actinobacteria strains.</title>
        <authorList>
            <person name="Klenk H.-P."/>
        </authorList>
    </citation>
    <scope>NUCLEOTIDE SEQUENCE [LARGE SCALE GENOMIC DNA]</scope>
    <source>
        <strain evidence="2 3">DSM 45157</strain>
    </source>
</reference>
<proteinExistence type="predicted"/>
<feature type="compositionally biased region" description="Low complexity" evidence="1">
    <location>
        <begin position="260"/>
        <end position="270"/>
    </location>
</feature>
<evidence type="ECO:0000313" key="3">
    <source>
        <dbReference type="Proteomes" id="UP000598217"/>
    </source>
</evidence>
<protein>
    <submittedName>
        <fullName evidence="2">DUF1365 family protein</fullName>
    </submittedName>
</protein>
<organism evidence="2 3">
    <name type="scientific">Nocardiopsis terrae</name>
    <dbReference type="NCBI Taxonomy" id="372655"/>
    <lineage>
        <taxon>Bacteria</taxon>
        <taxon>Bacillati</taxon>
        <taxon>Actinomycetota</taxon>
        <taxon>Actinomycetes</taxon>
        <taxon>Streptosporangiales</taxon>
        <taxon>Nocardiopsidaceae</taxon>
        <taxon>Nocardiopsis</taxon>
    </lineage>
</organism>